<accession>A0A2T9Z2D6</accession>
<proteinExistence type="predicted"/>
<dbReference type="PANTHER" id="PTHR47933">
    <property type="entry name" value="PENTATRICOPEPTIDE REPEAT-CONTAINING PROTEIN 1, MITOCHONDRIAL"/>
    <property type="match status" value="1"/>
</dbReference>
<dbReference type="Pfam" id="PF23276">
    <property type="entry name" value="TPR_24"/>
    <property type="match status" value="1"/>
</dbReference>
<dbReference type="OrthoDB" id="185373at2759"/>
<organism evidence="4 5">
    <name type="scientific">Smittium megazygosporum</name>
    <dbReference type="NCBI Taxonomy" id="133381"/>
    <lineage>
        <taxon>Eukaryota</taxon>
        <taxon>Fungi</taxon>
        <taxon>Fungi incertae sedis</taxon>
        <taxon>Zoopagomycota</taxon>
        <taxon>Kickxellomycotina</taxon>
        <taxon>Harpellomycetes</taxon>
        <taxon>Harpellales</taxon>
        <taxon>Legeriomycetaceae</taxon>
        <taxon>Smittium</taxon>
    </lineage>
</organism>
<dbReference type="EMBL" id="MBFS01002352">
    <property type="protein sequence ID" value="PVU98706.1"/>
    <property type="molecule type" value="Genomic_DNA"/>
</dbReference>
<dbReference type="PANTHER" id="PTHR47933:SF11">
    <property type="entry name" value="PENTATRICOPEPTIDE REPEAT-CONTAINING PROTEIN 2"/>
    <property type="match status" value="1"/>
</dbReference>
<dbReference type="Proteomes" id="UP000245609">
    <property type="component" value="Unassembled WGS sequence"/>
</dbReference>
<dbReference type="InterPro" id="IPR011990">
    <property type="entry name" value="TPR-like_helical_dom_sf"/>
</dbReference>
<evidence type="ECO:0000256" key="1">
    <source>
        <dbReference type="ARBA" id="ARBA00022737"/>
    </source>
</evidence>
<evidence type="ECO:0000313" key="5">
    <source>
        <dbReference type="Proteomes" id="UP000245609"/>
    </source>
</evidence>
<sequence length="981" mass="112539">MLRNCNWCLKGKNPFTKPIQIKFVSSTSHIKGATLYKIEDFRSEDNQTSKTQIKNINGIFKEARSKHPAAQKDQKDKSFRHKDPYNFSYSFPLSGVATGQNSFFSNFIDSYQNEIEAEYNNQYGLHFSLNSTTYKPGNKRLIGRLRKPIKRLEQLSKVSDLTSRYSKDIDIPNKNSHHALAQQFDEATSRSIVLSVVKRPVNYKAVRQETLDPKYIWKIFSKISSHEDKYTILRQISDHGINILIRLLLCIENDYSSISNEEKVIQIISDLVSAGRKINSYFHLASFFLCLNSQKRFNDTVSLFSSLSIHKNNLNNKPHETTIESGSEPSSFVERFCKSFEDANISILALNHLIHAYIRLRDVESALSIYNSIPDFHCATGKIFKNTYTYFLIFEAALEFQAKKRYNPNNDSQIPSGKDVFEHMINDFAKAQSKKKDISCLKLNPKLISSMLCISTKFEHWGLTNIILSRFKDLGVYPDYSTLEVLVKSLAKYNIPSNSSFEDKENNIFSASNKIDKHTARSVSTNLYDIYFSIYKSQKGGLDATFSDSFIKALVRFDNNDLALKIYSFMNNERKKHTRPTITTFEALLAGFARGGDLNRALLCFSELQTNHKLEQSPKTLFCMYKCLTFANFEHAKANVEKILKLNMHPSITPFNIMIAGHASREDLASALNLYKLIPSSPFLGPNIMTFYMLFNIYFKFVKKASRGISRGLPTKYRTVFTMNLLNKNKELGPNPSTDFGSNIPDDPIHPRQLLNYIIYNNIHLCTAIYNVIIPTFIGLGDTHGAEIAYNHMTQVQGFTPNEYTYFLSIQMYVRTLNFASTDSLLDSVISKISTGEFHANLLMYNSLIINSLRVGYINVGVKIYSYMVGRSVDLCQTKEPIPEESNEIPVKVDRSEIFNVRTTPDLDTFLTLIQFLFEEDRISEALEVFEDMEFFVIQPSVELLLLTITNLYQKKYYKEAREIKFKYSINLSSFGFEIPN</sequence>
<evidence type="ECO:0000313" key="4">
    <source>
        <dbReference type="EMBL" id="PVU98706.1"/>
    </source>
</evidence>
<reference evidence="4 5" key="1">
    <citation type="journal article" date="2018" name="MBio">
        <title>Comparative Genomics Reveals the Core Gene Toolbox for the Fungus-Insect Symbiosis.</title>
        <authorList>
            <person name="Wang Y."/>
            <person name="Stata M."/>
            <person name="Wang W."/>
            <person name="Stajich J.E."/>
            <person name="White M.M."/>
            <person name="Moncalvo J.M."/>
        </authorList>
    </citation>
    <scope>NUCLEOTIDE SEQUENCE [LARGE SCALE GENOMIC DNA]</scope>
    <source>
        <strain evidence="4 5">SC-DP-2</strain>
    </source>
</reference>
<evidence type="ECO:0000256" key="2">
    <source>
        <dbReference type="PROSITE-ProRule" id="PRU00708"/>
    </source>
</evidence>
<dbReference type="InterPro" id="IPR002885">
    <property type="entry name" value="PPR_rpt"/>
</dbReference>
<comment type="caution">
    <text evidence="4">The sequence shown here is derived from an EMBL/GenBank/DDBJ whole genome shotgun (WGS) entry which is preliminary data.</text>
</comment>
<dbReference type="STRING" id="133381.A0A2T9Z2D6"/>
<dbReference type="AlphaFoldDB" id="A0A2T9Z2D6"/>
<dbReference type="GO" id="GO:0003729">
    <property type="term" value="F:mRNA binding"/>
    <property type="evidence" value="ECO:0007669"/>
    <property type="project" value="TreeGrafter"/>
</dbReference>
<dbReference type="InterPro" id="IPR051240">
    <property type="entry name" value="Mito_RNA-Proc/Resp"/>
</dbReference>
<keyword evidence="5" id="KW-1185">Reference proteome</keyword>
<evidence type="ECO:0000259" key="3">
    <source>
        <dbReference type="Pfam" id="PF23276"/>
    </source>
</evidence>
<feature type="domain" description="Pentatricopeptide repeat-containing protein-mitochondrial" evidence="3">
    <location>
        <begin position="559"/>
        <end position="677"/>
    </location>
</feature>
<dbReference type="PROSITE" id="PS51375">
    <property type="entry name" value="PPR"/>
    <property type="match status" value="1"/>
</dbReference>
<name>A0A2T9Z2D6_9FUNG</name>
<dbReference type="InterPro" id="IPR057027">
    <property type="entry name" value="TPR_mt"/>
</dbReference>
<feature type="repeat" description="PPR" evidence="2">
    <location>
        <begin position="906"/>
        <end position="940"/>
    </location>
</feature>
<gene>
    <name evidence="4" type="ORF">BB560_005619</name>
</gene>
<dbReference type="Gene3D" id="1.25.40.10">
    <property type="entry name" value="Tetratricopeptide repeat domain"/>
    <property type="match status" value="2"/>
</dbReference>
<dbReference type="Pfam" id="PF01535">
    <property type="entry name" value="PPR"/>
    <property type="match status" value="2"/>
</dbReference>
<protein>
    <recommendedName>
        <fullName evidence="3">Pentatricopeptide repeat-containing protein-mitochondrial domain-containing protein</fullName>
    </recommendedName>
</protein>
<keyword evidence="1" id="KW-0677">Repeat</keyword>